<keyword evidence="10" id="KW-1015">Disulfide bond</keyword>
<keyword evidence="8 16" id="KW-0560">Oxidoreductase</keyword>
<dbReference type="GO" id="GO:0005737">
    <property type="term" value="C:cytoplasm"/>
    <property type="evidence" value="ECO:0007669"/>
    <property type="project" value="UniProtKB-SubCell"/>
</dbReference>
<feature type="domain" description="FAD/NAD(P)-binding" evidence="18">
    <location>
        <begin position="4"/>
        <end position="321"/>
    </location>
</feature>
<evidence type="ECO:0000256" key="15">
    <source>
        <dbReference type="PIRSR" id="PIRSR000350-4"/>
    </source>
</evidence>
<evidence type="ECO:0000256" key="14">
    <source>
        <dbReference type="PIRSR" id="PIRSR000350-3"/>
    </source>
</evidence>
<evidence type="ECO:0000313" key="20">
    <source>
        <dbReference type="Proteomes" id="UP000322294"/>
    </source>
</evidence>
<dbReference type="EC" id="1.8.1.4" evidence="3 16"/>
<evidence type="ECO:0000256" key="4">
    <source>
        <dbReference type="ARBA" id="ARBA00016961"/>
    </source>
</evidence>
<feature type="binding site" evidence="14">
    <location>
        <position position="266"/>
    </location>
    <ligand>
        <name>NAD(+)</name>
        <dbReference type="ChEBI" id="CHEBI:57540"/>
    </ligand>
</feature>
<dbReference type="InterPro" id="IPR036188">
    <property type="entry name" value="FAD/NAD-bd_sf"/>
</dbReference>
<evidence type="ECO:0000256" key="13">
    <source>
        <dbReference type="PIRSR" id="PIRSR000350-2"/>
    </source>
</evidence>
<dbReference type="InterPro" id="IPR001100">
    <property type="entry name" value="Pyr_nuc-diS_OxRdtase"/>
</dbReference>
<dbReference type="PROSITE" id="PS00076">
    <property type="entry name" value="PYRIDINE_REDOX_1"/>
    <property type="match status" value="1"/>
</dbReference>
<dbReference type="InterPro" id="IPR016156">
    <property type="entry name" value="FAD/NAD-linked_Rdtase_dimer_sf"/>
</dbReference>
<feature type="domain" description="Pyridine nucleotide-disulphide oxidoreductase dimerisation" evidence="17">
    <location>
        <begin position="340"/>
        <end position="448"/>
    </location>
</feature>
<dbReference type="PANTHER" id="PTHR22912:SF217">
    <property type="entry name" value="DIHYDROLIPOYL DEHYDROGENASE"/>
    <property type="match status" value="1"/>
</dbReference>
<protein>
    <recommendedName>
        <fullName evidence="4 16">Dihydrolipoyl dehydrogenase</fullName>
        <ecNumber evidence="3 16">1.8.1.4</ecNumber>
    </recommendedName>
</protein>
<evidence type="ECO:0000256" key="6">
    <source>
        <dbReference type="ARBA" id="ARBA00022630"/>
    </source>
</evidence>
<keyword evidence="20" id="KW-1185">Reference proteome</keyword>
<evidence type="ECO:0000256" key="7">
    <source>
        <dbReference type="ARBA" id="ARBA00022827"/>
    </source>
</evidence>
<evidence type="ECO:0000256" key="1">
    <source>
        <dbReference type="ARBA" id="ARBA00004496"/>
    </source>
</evidence>
<comment type="subcellular location">
    <subcellularLocation>
        <location evidence="1">Cytoplasm</location>
    </subcellularLocation>
</comment>
<dbReference type="PRINTS" id="PR00368">
    <property type="entry name" value="FADPNR"/>
</dbReference>
<feature type="binding site" evidence="14">
    <location>
        <begin position="142"/>
        <end position="144"/>
    </location>
    <ligand>
        <name>FAD</name>
        <dbReference type="ChEBI" id="CHEBI:57692"/>
    </ligand>
</feature>
<comment type="similarity">
    <text evidence="2 16">Belongs to the class-I pyridine nucleotide-disulfide oxidoreductase family.</text>
</comment>
<keyword evidence="6 16" id="KW-0285">Flavoprotein</keyword>
<dbReference type="Gene3D" id="3.30.390.30">
    <property type="match status" value="1"/>
</dbReference>
<name>A0A5S5AX45_9FIRM</name>
<dbReference type="Proteomes" id="UP000322294">
    <property type="component" value="Unassembled WGS sequence"/>
</dbReference>
<comment type="caution">
    <text evidence="19">The sequence shown here is derived from an EMBL/GenBank/DDBJ whole genome shotgun (WGS) entry which is preliminary data.</text>
</comment>
<feature type="binding site" evidence="14">
    <location>
        <position position="49"/>
    </location>
    <ligand>
        <name>FAD</name>
        <dbReference type="ChEBI" id="CHEBI:57692"/>
    </ligand>
</feature>
<evidence type="ECO:0000256" key="5">
    <source>
        <dbReference type="ARBA" id="ARBA00022490"/>
    </source>
</evidence>
<evidence type="ECO:0000256" key="12">
    <source>
        <dbReference type="ARBA" id="ARBA00049187"/>
    </source>
</evidence>
<dbReference type="GO" id="GO:0050660">
    <property type="term" value="F:flavin adenine dinucleotide binding"/>
    <property type="evidence" value="ECO:0007669"/>
    <property type="project" value="InterPro"/>
</dbReference>
<dbReference type="Pfam" id="PF02852">
    <property type="entry name" value="Pyr_redox_dim"/>
    <property type="match status" value="1"/>
</dbReference>
<dbReference type="FunFam" id="3.30.390.30:FF:000001">
    <property type="entry name" value="Dihydrolipoyl dehydrogenase"/>
    <property type="match status" value="1"/>
</dbReference>
<evidence type="ECO:0000259" key="17">
    <source>
        <dbReference type="Pfam" id="PF02852"/>
    </source>
</evidence>
<organism evidence="19 20">
    <name type="scientific">Thermosediminibacter litoriperuensis</name>
    <dbReference type="NCBI Taxonomy" id="291989"/>
    <lineage>
        <taxon>Bacteria</taxon>
        <taxon>Bacillati</taxon>
        <taxon>Bacillota</taxon>
        <taxon>Clostridia</taxon>
        <taxon>Thermosediminibacterales</taxon>
        <taxon>Thermosediminibacteraceae</taxon>
        <taxon>Thermosediminibacter</taxon>
    </lineage>
</organism>
<evidence type="ECO:0000256" key="11">
    <source>
        <dbReference type="ARBA" id="ARBA00023284"/>
    </source>
</evidence>
<dbReference type="RefSeq" id="WP_148866721.1">
    <property type="nucleotide sequence ID" value="NZ_VNHO01000008.1"/>
</dbReference>
<gene>
    <name evidence="19" type="ORF">LZ11_00931</name>
</gene>
<proteinExistence type="inferred from homology"/>
<keyword evidence="14" id="KW-0547">Nucleotide-binding</keyword>
<dbReference type="GO" id="GO:0004148">
    <property type="term" value="F:dihydrolipoyl dehydrogenase (NADH) activity"/>
    <property type="evidence" value="ECO:0007669"/>
    <property type="project" value="UniProtKB-EC"/>
</dbReference>
<dbReference type="EMBL" id="VNHO01000008">
    <property type="protein sequence ID" value="TYP56652.1"/>
    <property type="molecule type" value="Genomic_DNA"/>
</dbReference>
<dbReference type="PANTHER" id="PTHR22912">
    <property type="entry name" value="DISULFIDE OXIDOREDUCTASE"/>
    <property type="match status" value="1"/>
</dbReference>
<sequence length="460" mass="49295">MSKRIVVIGAGPGGYVAALTAAKLGAQVTVIEKDRVGGTCLNRGCIPTKALLASAEVLTAVREAEEYGIKIEGEIIPDMGLIIARKNKVVERLNKGIEFLFETNNVRLVKGKGTLVDNKAVKVDLEEGGCETLEVDNIIIATGSSPAKIPVFPFDGKKVLTSDEILNLGYVPSSIIIVGAGVIGCEFGTFFSTMGSAVTMVEMMERVLPTEDPDVGKEMEKVLKRKKIKLHLKSRIEKVEIQENGVKAVLDSGKELEAEIMLVATGRKAEINGIGLETVGVKMDKGRIIVDDRMETSVKGIYAIGDIVPGLQLAHVASFEGICAAENIMGIESRMDYSAVPRGIFTDPEVGAVGMTEEEALNAGFRIRTGRFYFRGLGRAQAAGKIIGFAKIIAEEDTDQILGASIMGPNATDLVHEIVPAIKYGITVKDLSKLIHSHPTFSEAVMEALHDVHGQSIHNA</sequence>
<feature type="binding site" evidence="14">
    <location>
        <begin position="179"/>
        <end position="186"/>
    </location>
    <ligand>
        <name>NAD(+)</name>
        <dbReference type="ChEBI" id="CHEBI:57540"/>
    </ligand>
</feature>
<feature type="binding site" evidence="14">
    <location>
        <position position="113"/>
    </location>
    <ligand>
        <name>FAD</name>
        <dbReference type="ChEBI" id="CHEBI:57692"/>
    </ligand>
</feature>
<comment type="cofactor">
    <cofactor evidence="14 16">
        <name>FAD</name>
        <dbReference type="ChEBI" id="CHEBI:57692"/>
    </cofactor>
    <text evidence="14 16">Binds 1 FAD per subunit.</text>
</comment>
<accession>A0A5S5AX45</accession>
<dbReference type="InterPro" id="IPR050151">
    <property type="entry name" value="Class-I_Pyr_Nuc-Dis_Oxidored"/>
</dbReference>
<dbReference type="SUPFAM" id="SSF55424">
    <property type="entry name" value="FAD/NAD-linked reductases, dimerisation (C-terminal) domain"/>
    <property type="match status" value="1"/>
</dbReference>
<feature type="binding site" evidence="14">
    <location>
        <position position="202"/>
    </location>
    <ligand>
        <name>NAD(+)</name>
        <dbReference type="ChEBI" id="CHEBI:57540"/>
    </ligand>
</feature>
<keyword evidence="5" id="KW-0963">Cytoplasm</keyword>
<dbReference type="AlphaFoldDB" id="A0A5S5AX45"/>
<evidence type="ECO:0000256" key="2">
    <source>
        <dbReference type="ARBA" id="ARBA00007532"/>
    </source>
</evidence>
<dbReference type="InterPro" id="IPR023753">
    <property type="entry name" value="FAD/NAD-binding_dom"/>
</dbReference>
<dbReference type="InterPro" id="IPR006258">
    <property type="entry name" value="Lipoamide_DH"/>
</dbReference>
<dbReference type="PRINTS" id="PR00411">
    <property type="entry name" value="PNDRDTASEI"/>
</dbReference>
<dbReference type="Pfam" id="PF07992">
    <property type="entry name" value="Pyr_redox_2"/>
    <property type="match status" value="1"/>
</dbReference>
<dbReference type="NCBIfam" id="TIGR01350">
    <property type="entry name" value="lipoamide_DH"/>
    <property type="match status" value="1"/>
</dbReference>
<reference evidence="19 20" key="1">
    <citation type="submission" date="2019-07" db="EMBL/GenBank/DDBJ databases">
        <title>Genomic Encyclopedia of Type Strains, Phase I: the one thousand microbial genomes (KMG-I) project.</title>
        <authorList>
            <person name="Kyrpides N."/>
        </authorList>
    </citation>
    <scope>NUCLEOTIDE SEQUENCE [LARGE SCALE GENOMIC DNA]</scope>
    <source>
        <strain evidence="19 20">DSM 16647</strain>
    </source>
</reference>
<keyword evidence="7 14" id="KW-0274">FAD</keyword>
<keyword evidence="9 14" id="KW-0520">NAD</keyword>
<dbReference type="Gene3D" id="3.50.50.60">
    <property type="entry name" value="FAD/NAD(P)-binding domain"/>
    <property type="match status" value="2"/>
</dbReference>
<evidence type="ECO:0000256" key="16">
    <source>
        <dbReference type="RuleBase" id="RU003692"/>
    </source>
</evidence>
<feature type="disulfide bond" description="Redox-active" evidence="15">
    <location>
        <begin position="40"/>
        <end position="45"/>
    </location>
</feature>
<evidence type="ECO:0000256" key="9">
    <source>
        <dbReference type="ARBA" id="ARBA00023027"/>
    </source>
</evidence>
<dbReference type="OrthoDB" id="9807946at2"/>
<dbReference type="PIRSF" id="PIRSF000350">
    <property type="entry name" value="Mercury_reductase_MerA"/>
    <property type="match status" value="1"/>
</dbReference>
<comment type="miscellaneous">
    <text evidence="16">The active site is a redox-active disulfide bond.</text>
</comment>
<evidence type="ECO:0000256" key="3">
    <source>
        <dbReference type="ARBA" id="ARBA00012608"/>
    </source>
</evidence>
<keyword evidence="11 16" id="KW-0676">Redox-active center</keyword>
<feature type="active site" description="Proton acceptor" evidence="13">
    <location>
        <position position="438"/>
    </location>
</feature>
<evidence type="ECO:0000313" key="19">
    <source>
        <dbReference type="EMBL" id="TYP56652.1"/>
    </source>
</evidence>
<dbReference type="SUPFAM" id="SSF51905">
    <property type="entry name" value="FAD/NAD(P)-binding domain"/>
    <property type="match status" value="1"/>
</dbReference>
<evidence type="ECO:0000256" key="8">
    <source>
        <dbReference type="ARBA" id="ARBA00023002"/>
    </source>
</evidence>
<evidence type="ECO:0000256" key="10">
    <source>
        <dbReference type="ARBA" id="ARBA00023157"/>
    </source>
</evidence>
<feature type="binding site" evidence="14">
    <location>
        <position position="306"/>
    </location>
    <ligand>
        <name>FAD</name>
        <dbReference type="ChEBI" id="CHEBI:57692"/>
    </ligand>
</feature>
<dbReference type="GO" id="GO:0006103">
    <property type="term" value="P:2-oxoglutarate metabolic process"/>
    <property type="evidence" value="ECO:0007669"/>
    <property type="project" value="TreeGrafter"/>
</dbReference>
<dbReference type="InterPro" id="IPR004099">
    <property type="entry name" value="Pyr_nucl-diS_OxRdtase_dimer"/>
</dbReference>
<evidence type="ECO:0000259" key="18">
    <source>
        <dbReference type="Pfam" id="PF07992"/>
    </source>
</evidence>
<dbReference type="InterPro" id="IPR012999">
    <property type="entry name" value="Pyr_OxRdtase_I_AS"/>
</dbReference>
<comment type="catalytic activity">
    <reaction evidence="12 16">
        <text>N(6)-[(R)-dihydrolipoyl]-L-lysyl-[protein] + NAD(+) = N(6)-[(R)-lipoyl]-L-lysyl-[protein] + NADH + H(+)</text>
        <dbReference type="Rhea" id="RHEA:15045"/>
        <dbReference type="Rhea" id="RHEA-COMP:10474"/>
        <dbReference type="Rhea" id="RHEA-COMP:10475"/>
        <dbReference type="ChEBI" id="CHEBI:15378"/>
        <dbReference type="ChEBI" id="CHEBI:57540"/>
        <dbReference type="ChEBI" id="CHEBI:57945"/>
        <dbReference type="ChEBI" id="CHEBI:83099"/>
        <dbReference type="ChEBI" id="CHEBI:83100"/>
        <dbReference type="EC" id="1.8.1.4"/>
    </reaction>
</comment>